<dbReference type="InterPro" id="IPR001594">
    <property type="entry name" value="Palmitoyltrfase_DHHC"/>
</dbReference>
<dbReference type="GO" id="GO:0016020">
    <property type="term" value="C:membrane"/>
    <property type="evidence" value="ECO:0007669"/>
    <property type="project" value="UniProtKB-SubCell"/>
</dbReference>
<evidence type="ECO:0000256" key="5">
    <source>
        <dbReference type="ARBA" id="ARBA00023136"/>
    </source>
</evidence>
<comment type="caution">
    <text evidence="9">The sequence shown here is derived from an EMBL/GenBank/DDBJ whole genome shotgun (WGS) entry which is preliminary data.</text>
</comment>
<evidence type="ECO:0000256" key="1">
    <source>
        <dbReference type="ARBA" id="ARBA00004141"/>
    </source>
</evidence>
<evidence type="ECO:0000256" key="7">
    <source>
        <dbReference type="RuleBase" id="RU079119"/>
    </source>
</evidence>
<organism evidence="9 10">
    <name type="scientific">Opisthorchis felineus</name>
    <dbReference type="NCBI Taxonomy" id="147828"/>
    <lineage>
        <taxon>Eukaryota</taxon>
        <taxon>Metazoa</taxon>
        <taxon>Spiralia</taxon>
        <taxon>Lophotrochozoa</taxon>
        <taxon>Platyhelminthes</taxon>
        <taxon>Trematoda</taxon>
        <taxon>Digenea</taxon>
        <taxon>Opisthorchiida</taxon>
        <taxon>Opisthorchiata</taxon>
        <taxon>Opisthorchiidae</taxon>
        <taxon>Opisthorchis</taxon>
    </lineage>
</organism>
<feature type="transmembrane region" description="Helical" evidence="7">
    <location>
        <begin position="92"/>
        <end position="112"/>
    </location>
</feature>
<comment type="similarity">
    <text evidence="7">Belongs to the DHHC palmitoyltransferase family.</text>
</comment>
<comment type="subcellular location">
    <subcellularLocation>
        <location evidence="1">Membrane</location>
        <topology evidence="1">Multi-pass membrane protein</topology>
    </subcellularLocation>
</comment>
<keyword evidence="2 7" id="KW-0808">Transferase</keyword>
<reference evidence="9 10" key="1">
    <citation type="journal article" date="2019" name="BMC Genomics">
        <title>New insights from Opisthorchis felineus genome: update on genomics of the epidemiologically important liver flukes.</title>
        <authorList>
            <person name="Ershov N.I."/>
            <person name="Mordvinov V.A."/>
            <person name="Prokhortchouk E.B."/>
            <person name="Pakharukova M.Y."/>
            <person name="Gunbin K.V."/>
            <person name="Ustyantsev K."/>
            <person name="Genaev M.A."/>
            <person name="Blinov A.G."/>
            <person name="Mazur A."/>
            <person name="Boulygina E."/>
            <person name="Tsygankova S."/>
            <person name="Khrameeva E."/>
            <person name="Chekanov N."/>
            <person name="Fan G."/>
            <person name="Xiao A."/>
            <person name="Zhang H."/>
            <person name="Xu X."/>
            <person name="Yang H."/>
            <person name="Solovyev V."/>
            <person name="Lee S.M."/>
            <person name="Liu X."/>
            <person name="Afonnikov D.A."/>
            <person name="Skryabin K.G."/>
        </authorList>
    </citation>
    <scope>NUCLEOTIDE SEQUENCE [LARGE SCALE GENOMIC DNA]</scope>
    <source>
        <strain evidence="9">AK-0245</strain>
        <tissue evidence="9">Whole organism</tissue>
    </source>
</reference>
<dbReference type="EC" id="2.3.1.225" evidence="7"/>
<dbReference type="OrthoDB" id="302728at2759"/>
<dbReference type="Proteomes" id="UP000308267">
    <property type="component" value="Unassembled WGS sequence"/>
</dbReference>
<comment type="caution">
    <text evidence="7">Lacks conserved residue(s) required for the propagation of feature annotation.</text>
</comment>
<evidence type="ECO:0000313" key="10">
    <source>
        <dbReference type="Proteomes" id="UP000308267"/>
    </source>
</evidence>
<keyword evidence="6 7" id="KW-0012">Acyltransferase</keyword>
<dbReference type="PROSITE" id="PS50216">
    <property type="entry name" value="DHHC"/>
    <property type="match status" value="1"/>
</dbReference>
<keyword evidence="10" id="KW-1185">Reference proteome</keyword>
<evidence type="ECO:0000313" key="9">
    <source>
        <dbReference type="EMBL" id="TGZ62036.1"/>
    </source>
</evidence>
<evidence type="ECO:0000256" key="2">
    <source>
        <dbReference type="ARBA" id="ARBA00022679"/>
    </source>
</evidence>
<proteinExistence type="inferred from homology"/>
<dbReference type="InterPro" id="IPR039859">
    <property type="entry name" value="PFA4/ZDH16/20/ERF2-like"/>
</dbReference>
<feature type="transmembrane region" description="Helical" evidence="7">
    <location>
        <begin position="267"/>
        <end position="293"/>
    </location>
</feature>
<evidence type="ECO:0000256" key="3">
    <source>
        <dbReference type="ARBA" id="ARBA00022692"/>
    </source>
</evidence>
<feature type="transmembrane region" description="Helical" evidence="7">
    <location>
        <begin position="345"/>
        <end position="367"/>
    </location>
</feature>
<feature type="transmembrane region" description="Helical" evidence="7">
    <location>
        <begin position="12"/>
        <end position="32"/>
    </location>
</feature>
<dbReference type="Pfam" id="PF01529">
    <property type="entry name" value="DHHC"/>
    <property type="match status" value="1"/>
</dbReference>
<feature type="transmembrane region" description="Helical" evidence="7">
    <location>
        <begin position="205"/>
        <end position="225"/>
    </location>
</feature>
<comment type="domain">
    <text evidence="7">The DHHC domain is required for palmitoyltransferase activity.</text>
</comment>
<keyword evidence="4 7" id="KW-1133">Transmembrane helix</keyword>
<feature type="transmembrane region" description="Helical" evidence="7">
    <location>
        <begin position="240"/>
        <end position="260"/>
    </location>
</feature>
<comment type="catalytic activity">
    <reaction evidence="7">
        <text>L-cysteinyl-[protein] + hexadecanoyl-CoA = S-hexadecanoyl-L-cysteinyl-[protein] + CoA</text>
        <dbReference type="Rhea" id="RHEA:36683"/>
        <dbReference type="Rhea" id="RHEA-COMP:10131"/>
        <dbReference type="Rhea" id="RHEA-COMP:11032"/>
        <dbReference type="ChEBI" id="CHEBI:29950"/>
        <dbReference type="ChEBI" id="CHEBI:57287"/>
        <dbReference type="ChEBI" id="CHEBI:57379"/>
        <dbReference type="ChEBI" id="CHEBI:74151"/>
        <dbReference type="EC" id="2.3.1.225"/>
    </reaction>
</comment>
<dbReference type="AlphaFoldDB" id="A0A4S2LGX0"/>
<accession>A0A4S2LGX0</accession>
<sequence length="376" mass="42978">MFADPFHGTEYTSVQTLVFLLLNHCASSWITIRCSFSGKLLRFTMVIQLDWRLLNVLGLSRQEEPRPFVEAKTIDDNHRKNLASQRWLRFPLLVYVIFLLYMELSVILPALYAEQWAAGAIVVIFGVWILVCFTISAVRIVLTDPTIKGVMLVSRARRDWTYCISCQTFRPPRTHHCYVCDTCVIRRDHHCVFLAQCIGLANWRFFLSLIFYGALGTSLASYLNFRFLLGDYFLPADWSALYRVFCILAPPGLLWTIGLATLFQTAVFLLTSSCSLLACLLSGSFVYCINLMLHNQTMSDRTARSKALAVDPDQRTAETQAALVNTTPDLYDIGPRENMRQFLGIYWPLALFFPFCNSPMTVDGLSFPRSDQTKFR</sequence>
<keyword evidence="3 7" id="KW-0812">Transmembrane</keyword>
<evidence type="ECO:0000256" key="4">
    <source>
        <dbReference type="ARBA" id="ARBA00022989"/>
    </source>
</evidence>
<evidence type="ECO:0000256" key="6">
    <source>
        <dbReference type="ARBA" id="ARBA00023315"/>
    </source>
</evidence>
<name>A0A4S2LGX0_OPIFE</name>
<gene>
    <name evidence="9" type="ORF">CRM22_007662</name>
</gene>
<protein>
    <recommendedName>
        <fullName evidence="7">Palmitoyltransferase</fullName>
        <ecNumber evidence="7">2.3.1.225</ecNumber>
    </recommendedName>
</protein>
<feature type="domain" description="Palmitoyltransferase DHHC" evidence="8">
    <location>
        <begin position="161"/>
        <end position="302"/>
    </location>
</feature>
<dbReference type="GO" id="GO:0019706">
    <property type="term" value="F:protein-cysteine S-palmitoyltransferase activity"/>
    <property type="evidence" value="ECO:0007669"/>
    <property type="project" value="UniProtKB-EC"/>
</dbReference>
<evidence type="ECO:0000259" key="8">
    <source>
        <dbReference type="Pfam" id="PF01529"/>
    </source>
</evidence>
<keyword evidence="5 7" id="KW-0472">Membrane</keyword>
<dbReference type="STRING" id="147828.A0A4S2LGX0"/>
<feature type="transmembrane region" description="Helical" evidence="7">
    <location>
        <begin position="118"/>
        <end position="142"/>
    </location>
</feature>
<dbReference type="EMBL" id="SJOL01007723">
    <property type="protein sequence ID" value="TGZ62036.1"/>
    <property type="molecule type" value="Genomic_DNA"/>
</dbReference>
<dbReference type="PANTHER" id="PTHR12246">
    <property type="entry name" value="PALMITOYLTRANSFERASE ZDHHC16"/>
    <property type="match status" value="1"/>
</dbReference>